<dbReference type="EMBL" id="CP079194">
    <property type="protein sequence ID" value="QXT40368.1"/>
    <property type="molecule type" value="Genomic_DNA"/>
</dbReference>
<feature type="transmembrane region" description="Helical" evidence="5">
    <location>
        <begin position="62"/>
        <end position="82"/>
    </location>
</feature>
<keyword evidence="8" id="KW-1185">Reference proteome</keyword>
<accession>A0A8F6TYP2</accession>
<reference evidence="7 8" key="1">
    <citation type="submission" date="2021-07" db="EMBL/GenBank/DDBJ databases">
        <title>A novel Jannaschia species isolated from marine dinoflagellate Ceratoperidinium margalefii.</title>
        <authorList>
            <person name="Jiang Y."/>
            <person name="Li Z."/>
        </authorList>
    </citation>
    <scope>NUCLEOTIDE SEQUENCE [LARGE SCALE GENOMIC DNA]</scope>
    <source>
        <strain evidence="7 8">J12C1-MA-4</strain>
    </source>
</reference>
<dbReference type="Pfam" id="PF02656">
    <property type="entry name" value="DUF202"/>
    <property type="match status" value="1"/>
</dbReference>
<sequence length="127" mass="14069">MEEDYIYDGDKTKMAEERTNWAEDRTILANERTFAGWMRTGLASVAIALGLKAVFGDFDPTWAAKATSSVFIVVACYIFYSARQQACVTLDRMEDHATSPKSRSSMTITATILALGSIMTGVILWLL</sequence>
<evidence type="ECO:0000256" key="4">
    <source>
        <dbReference type="ARBA" id="ARBA00023136"/>
    </source>
</evidence>
<keyword evidence="2 5" id="KW-0812">Transmembrane</keyword>
<evidence type="ECO:0000259" key="6">
    <source>
        <dbReference type="Pfam" id="PF02656"/>
    </source>
</evidence>
<organism evidence="7 8">
    <name type="scientific">Gymnodinialimonas ceratoperidinii</name>
    <dbReference type="NCBI Taxonomy" id="2856823"/>
    <lineage>
        <taxon>Bacteria</taxon>
        <taxon>Pseudomonadati</taxon>
        <taxon>Pseudomonadota</taxon>
        <taxon>Alphaproteobacteria</taxon>
        <taxon>Rhodobacterales</taxon>
        <taxon>Paracoccaceae</taxon>
        <taxon>Gymnodinialimonas</taxon>
    </lineage>
</organism>
<keyword evidence="4 5" id="KW-0472">Membrane</keyword>
<dbReference type="AlphaFoldDB" id="A0A8F6TYP2"/>
<evidence type="ECO:0000313" key="8">
    <source>
        <dbReference type="Proteomes" id="UP000825009"/>
    </source>
</evidence>
<evidence type="ECO:0000256" key="2">
    <source>
        <dbReference type="ARBA" id="ARBA00022692"/>
    </source>
</evidence>
<gene>
    <name evidence="7" type="ORF">KYE46_03715</name>
</gene>
<proteinExistence type="predicted"/>
<evidence type="ECO:0000313" key="7">
    <source>
        <dbReference type="EMBL" id="QXT40368.1"/>
    </source>
</evidence>
<protein>
    <submittedName>
        <fullName evidence="7">DUF202 domain-containing protein</fullName>
    </submittedName>
</protein>
<comment type="subcellular location">
    <subcellularLocation>
        <location evidence="1">Endomembrane system</location>
        <topology evidence="1">Multi-pass membrane protein</topology>
    </subcellularLocation>
</comment>
<dbReference type="KEGG" id="gce:KYE46_03715"/>
<evidence type="ECO:0000256" key="5">
    <source>
        <dbReference type="SAM" id="Phobius"/>
    </source>
</evidence>
<dbReference type="InterPro" id="IPR003807">
    <property type="entry name" value="DUF202"/>
</dbReference>
<feature type="domain" description="DUF202" evidence="6">
    <location>
        <begin position="25"/>
        <end position="88"/>
    </location>
</feature>
<feature type="transmembrane region" description="Helical" evidence="5">
    <location>
        <begin position="103"/>
        <end position="126"/>
    </location>
</feature>
<evidence type="ECO:0000256" key="3">
    <source>
        <dbReference type="ARBA" id="ARBA00022989"/>
    </source>
</evidence>
<keyword evidence="3 5" id="KW-1133">Transmembrane helix</keyword>
<evidence type="ECO:0000256" key="1">
    <source>
        <dbReference type="ARBA" id="ARBA00004127"/>
    </source>
</evidence>
<dbReference type="GO" id="GO:0012505">
    <property type="term" value="C:endomembrane system"/>
    <property type="evidence" value="ECO:0007669"/>
    <property type="project" value="UniProtKB-SubCell"/>
</dbReference>
<dbReference type="RefSeq" id="WP_219003543.1">
    <property type="nucleotide sequence ID" value="NZ_CP079194.1"/>
</dbReference>
<dbReference type="Proteomes" id="UP000825009">
    <property type="component" value="Chromosome"/>
</dbReference>
<name>A0A8F6TYP2_9RHOB</name>